<dbReference type="Proteomes" id="UP000265566">
    <property type="component" value="Chromosome 5"/>
</dbReference>
<organism evidence="2 5">
    <name type="scientific">Medicago truncatula</name>
    <name type="common">Barrel medic</name>
    <name type="synonym">Medicago tribuloides</name>
    <dbReference type="NCBI Taxonomy" id="3880"/>
    <lineage>
        <taxon>Eukaryota</taxon>
        <taxon>Viridiplantae</taxon>
        <taxon>Streptophyta</taxon>
        <taxon>Embryophyta</taxon>
        <taxon>Tracheophyta</taxon>
        <taxon>Spermatophyta</taxon>
        <taxon>Magnoliopsida</taxon>
        <taxon>eudicotyledons</taxon>
        <taxon>Gunneridae</taxon>
        <taxon>Pentapetalae</taxon>
        <taxon>rosids</taxon>
        <taxon>fabids</taxon>
        <taxon>Fabales</taxon>
        <taxon>Fabaceae</taxon>
        <taxon>Papilionoideae</taxon>
        <taxon>50 kb inversion clade</taxon>
        <taxon>NPAAA clade</taxon>
        <taxon>Hologalegina</taxon>
        <taxon>IRL clade</taxon>
        <taxon>Trifolieae</taxon>
        <taxon>Medicago</taxon>
    </lineage>
</organism>
<proteinExistence type="predicted"/>
<sequence length="66" mass="7815">MDKTLKYMYTLISFISLFFIAKNDAVYIKCKTDADCPKSESTIFAMKCNNYRCIYDYIHKRNSYAT</sequence>
<dbReference type="EMBL" id="PSQE01000005">
    <property type="protein sequence ID" value="RHN56082.1"/>
    <property type="molecule type" value="Genomic_DNA"/>
</dbReference>
<dbReference type="GO" id="GO:0046872">
    <property type="term" value="F:metal ion binding"/>
    <property type="evidence" value="ECO:0007669"/>
    <property type="project" value="InterPro"/>
</dbReference>
<reference evidence="4" key="3">
    <citation type="submission" date="2015-04" db="UniProtKB">
        <authorList>
            <consortium name="EnsemblPlants"/>
        </authorList>
    </citation>
    <scope>IDENTIFICATION</scope>
    <source>
        <strain evidence="4">cv. Jemalong A17</strain>
    </source>
</reference>
<reference evidence="2 5" key="2">
    <citation type="journal article" date="2014" name="BMC Genomics">
        <title>An improved genome release (version Mt4.0) for the model legume Medicago truncatula.</title>
        <authorList>
            <person name="Tang H."/>
            <person name="Krishnakumar V."/>
            <person name="Bidwell S."/>
            <person name="Rosen B."/>
            <person name="Chan A."/>
            <person name="Zhou S."/>
            <person name="Gentzbittel L."/>
            <person name="Childs K.L."/>
            <person name="Yandell M."/>
            <person name="Gundlach H."/>
            <person name="Mayer K.F."/>
            <person name="Schwartz D.C."/>
            <person name="Town C.D."/>
        </authorList>
    </citation>
    <scope>GENOME REANNOTATION</scope>
    <source>
        <strain evidence="4 5">cv. Jemalong A17</strain>
    </source>
</reference>
<dbReference type="HOGENOM" id="CLU_181053_1_2_1"/>
<reference evidence="2 5" key="1">
    <citation type="journal article" date="2011" name="Nature">
        <title>The Medicago genome provides insight into the evolution of rhizobial symbioses.</title>
        <authorList>
            <person name="Young N.D."/>
            <person name="Debelle F."/>
            <person name="Oldroyd G.E."/>
            <person name="Geurts R."/>
            <person name="Cannon S.B."/>
            <person name="Udvardi M.K."/>
            <person name="Benedito V.A."/>
            <person name="Mayer K.F."/>
            <person name="Gouzy J."/>
            <person name="Schoof H."/>
            <person name="Van de Peer Y."/>
            <person name="Proost S."/>
            <person name="Cook D.R."/>
            <person name="Meyers B.C."/>
            <person name="Spannagl M."/>
            <person name="Cheung F."/>
            <person name="De Mita S."/>
            <person name="Krishnakumar V."/>
            <person name="Gundlach H."/>
            <person name="Zhou S."/>
            <person name="Mudge J."/>
            <person name="Bharti A.K."/>
            <person name="Murray J.D."/>
            <person name="Naoumkina M.A."/>
            <person name="Rosen B."/>
            <person name="Silverstein K.A."/>
            <person name="Tang H."/>
            <person name="Rombauts S."/>
            <person name="Zhao P.X."/>
            <person name="Zhou P."/>
            <person name="Barbe V."/>
            <person name="Bardou P."/>
            <person name="Bechner M."/>
            <person name="Bellec A."/>
            <person name="Berger A."/>
            <person name="Berges H."/>
            <person name="Bidwell S."/>
            <person name="Bisseling T."/>
            <person name="Choisne N."/>
            <person name="Couloux A."/>
            <person name="Denny R."/>
            <person name="Deshpande S."/>
            <person name="Dai X."/>
            <person name="Doyle J.J."/>
            <person name="Dudez A.M."/>
            <person name="Farmer A.D."/>
            <person name="Fouteau S."/>
            <person name="Franken C."/>
            <person name="Gibelin C."/>
            <person name="Gish J."/>
            <person name="Goldstein S."/>
            <person name="Gonzalez A.J."/>
            <person name="Green P.J."/>
            <person name="Hallab A."/>
            <person name="Hartog M."/>
            <person name="Hua A."/>
            <person name="Humphray S.J."/>
            <person name="Jeong D.H."/>
            <person name="Jing Y."/>
            <person name="Jocker A."/>
            <person name="Kenton S.M."/>
            <person name="Kim D.J."/>
            <person name="Klee K."/>
            <person name="Lai H."/>
            <person name="Lang C."/>
            <person name="Lin S."/>
            <person name="Macmil S.L."/>
            <person name="Magdelenat G."/>
            <person name="Matthews L."/>
            <person name="McCorrison J."/>
            <person name="Monaghan E.L."/>
            <person name="Mun J.H."/>
            <person name="Najar F.Z."/>
            <person name="Nicholson C."/>
            <person name="Noirot C."/>
            <person name="O'Bleness M."/>
            <person name="Paule C.R."/>
            <person name="Poulain J."/>
            <person name="Prion F."/>
            <person name="Qin B."/>
            <person name="Qu C."/>
            <person name="Retzel E.F."/>
            <person name="Riddle C."/>
            <person name="Sallet E."/>
            <person name="Samain S."/>
            <person name="Samson N."/>
            <person name="Sanders I."/>
            <person name="Saurat O."/>
            <person name="Scarpelli C."/>
            <person name="Schiex T."/>
            <person name="Segurens B."/>
            <person name="Severin A.J."/>
            <person name="Sherrier D.J."/>
            <person name="Shi R."/>
            <person name="Sims S."/>
            <person name="Singer S.R."/>
            <person name="Sinharoy S."/>
            <person name="Sterck L."/>
            <person name="Viollet A."/>
            <person name="Wang B.B."/>
            <person name="Wang K."/>
            <person name="Wang M."/>
            <person name="Wang X."/>
            <person name="Warfsmann J."/>
            <person name="Weissenbach J."/>
            <person name="White D.D."/>
            <person name="White J.D."/>
            <person name="Wiley G.B."/>
            <person name="Wincker P."/>
            <person name="Xing Y."/>
            <person name="Yang L."/>
            <person name="Yao Z."/>
            <person name="Ying F."/>
            <person name="Zhai J."/>
            <person name="Zhou L."/>
            <person name="Zuber A."/>
            <person name="Denarie J."/>
            <person name="Dixon R.A."/>
            <person name="May G.D."/>
            <person name="Schwartz D.C."/>
            <person name="Rogers J."/>
            <person name="Quetier F."/>
            <person name="Town C.D."/>
            <person name="Roe B.A."/>
        </authorList>
    </citation>
    <scope>NUCLEOTIDE SEQUENCE [LARGE SCALE GENOMIC DNA]</scope>
    <source>
        <strain evidence="2">A17</strain>
        <strain evidence="4 5">cv. Jemalong A17</strain>
    </source>
</reference>
<evidence type="ECO:0000313" key="4">
    <source>
        <dbReference type="EnsemblPlants" id="AES97973"/>
    </source>
</evidence>
<protein>
    <submittedName>
        <fullName evidence="2">Nodule Cysteine-Rich (NCR) secreted peptide</fullName>
    </submittedName>
    <submittedName>
        <fullName evidence="3">Putative Late nodulin</fullName>
    </submittedName>
</protein>
<dbReference type="InterPro" id="IPR009810">
    <property type="entry name" value="Nodulin_late_dom"/>
</dbReference>
<evidence type="ECO:0000313" key="5">
    <source>
        <dbReference type="Proteomes" id="UP000002051"/>
    </source>
</evidence>
<keyword evidence="5" id="KW-1185">Reference proteome</keyword>
<dbReference type="Pfam" id="PF07127">
    <property type="entry name" value="Nodulin_late"/>
    <property type="match status" value="1"/>
</dbReference>
<gene>
    <name evidence="2" type="ordered locus">MTR_5g062610</name>
    <name evidence="3" type="ORF">MtrunA17_Chr5g0425491</name>
</gene>
<evidence type="ECO:0000313" key="2">
    <source>
        <dbReference type="EMBL" id="AES97973.1"/>
    </source>
</evidence>
<dbReference type="Proteomes" id="UP000002051">
    <property type="component" value="Chromosome 5"/>
</dbReference>
<dbReference type="AlphaFoldDB" id="G7KA71"/>
<evidence type="ECO:0000313" key="3">
    <source>
        <dbReference type="EMBL" id="RHN56082.1"/>
    </source>
</evidence>
<dbReference type="EMBL" id="CM001221">
    <property type="protein sequence ID" value="AES97973.1"/>
    <property type="molecule type" value="Genomic_DNA"/>
</dbReference>
<dbReference type="PaxDb" id="3880-AES97973"/>
<feature type="domain" description="Late nodulin" evidence="1">
    <location>
        <begin position="1"/>
        <end position="53"/>
    </location>
</feature>
<name>G7KA71_MEDTR</name>
<reference evidence="3" key="4">
    <citation type="journal article" date="2018" name="Nat. Plants">
        <title>Whole-genome landscape of Medicago truncatula symbiotic genes.</title>
        <authorList>
            <person name="Pecrix Y."/>
            <person name="Gamas P."/>
            <person name="Carrere S."/>
        </authorList>
    </citation>
    <scope>NUCLEOTIDE SEQUENCE</scope>
    <source>
        <tissue evidence="3">Leaves</tissue>
    </source>
</reference>
<dbReference type="EnsemblPlants" id="AES97973">
    <property type="protein sequence ID" value="AES97973"/>
    <property type="gene ID" value="MTR_5g062610"/>
</dbReference>
<evidence type="ECO:0000259" key="1">
    <source>
        <dbReference type="Pfam" id="PF07127"/>
    </source>
</evidence>
<accession>G7KA71</accession>
<dbReference type="Gramene" id="rna31411">
    <property type="protein sequence ID" value="RHN56082.1"/>
    <property type="gene ID" value="gene31411"/>
</dbReference>